<evidence type="ECO:0000313" key="2">
    <source>
        <dbReference type="EMBL" id="ETW84211.1"/>
    </source>
</evidence>
<dbReference type="eggNOG" id="ENOG502SDDF">
    <property type="taxonomic scope" value="Eukaryota"/>
</dbReference>
<accession>W4KGM5</accession>
<dbReference type="HOGENOM" id="CLU_052397_0_2_1"/>
<dbReference type="InterPro" id="IPR011333">
    <property type="entry name" value="SKP1/BTB/POZ_sf"/>
</dbReference>
<feature type="region of interest" description="Disordered" evidence="1">
    <location>
        <begin position="1"/>
        <end position="22"/>
    </location>
</feature>
<dbReference type="Proteomes" id="UP000030671">
    <property type="component" value="Unassembled WGS sequence"/>
</dbReference>
<organism evidence="2 3">
    <name type="scientific">Heterobasidion irregulare (strain TC 32-1)</name>
    <dbReference type="NCBI Taxonomy" id="747525"/>
    <lineage>
        <taxon>Eukaryota</taxon>
        <taxon>Fungi</taxon>
        <taxon>Dikarya</taxon>
        <taxon>Basidiomycota</taxon>
        <taxon>Agaricomycotina</taxon>
        <taxon>Agaricomycetes</taxon>
        <taxon>Russulales</taxon>
        <taxon>Bondarzewiaceae</taxon>
        <taxon>Heterobasidion</taxon>
        <taxon>Heterobasidion annosum species complex</taxon>
    </lineage>
</organism>
<keyword evidence="3" id="KW-1185">Reference proteome</keyword>
<dbReference type="KEGG" id="hir:HETIRDRAFT_381632"/>
<dbReference type="OrthoDB" id="71307at2759"/>
<sequence length="235" mass="26032">MFTLPQSPSSCASSTQPPTVSVSEDSNVVGMLLRFIYPLPDPTPHNLDELVSLLCAASKYDMTGVMERLRTYLASPEYLAESPLRVFAIATRFDFEPEAKIASSHTLGIDVLDSPLSEDLKQITAYSYHRLFTLHRRRAEAAQHVLQSESALGVKCMQCNGSGAHFGTPRWLTHFRAKAEEELKARPTTEVIFSLKFLMEVAQATGCQRCAASILESHIYLENLRGKIDALPATI</sequence>
<evidence type="ECO:0000313" key="3">
    <source>
        <dbReference type="Proteomes" id="UP000030671"/>
    </source>
</evidence>
<gene>
    <name evidence="2" type="ORF">HETIRDRAFT_381632</name>
</gene>
<dbReference type="RefSeq" id="XP_009543907.1">
    <property type="nucleotide sequence ID" value="XM_009545612.1"/>
</dbReference>
<dbReference type="EMBL" id="KI925456">
    <property type="protein sequence ID" value="ETW84211.1"/>
    <property type="molecule type" value="Genomic_DNA"/>
</dbReference>
<protein>
    <recommendedName>
        <fullName evidence="4">BTB domain-containing protein</fullName>
    </recommendedName>
</protein>
<name>W4KGM5_HETIT</name>
<evidence type="ECO:0008006" key="4">
    <source>
        <dbReference type="Google" id="ProtNLM"/>
    </source>
</evidence>
<proteinExistence type="predicted"/>
<dbReference type="AlphaFoldDB" id="W4KGM5"/>
<evidence type="ECO:0000256" key="1">
    <source>
        <dbReference type="SAM" id="MobiDB-lite"/>
    </source>
</evidence>
<dbReference type="GeneID" id="20672080"/>
<dbReference type="InParanoid" id="W4KGM5"/>
<reference evidence="2 3" key="1">
    <citation type="journal article" date="2012" name="New Phytol.">
        <title>Insight into trade-off between wood decay and parasitism from the genome of a fungal forest pathogen.</title>
        <authorList>
            <person name="Olson A."/>
            <person name="Aerts A."/>
            <person name="Asiegbu F."/>
            <person name="Belbahri L."/>
            <person name="Bouzid O."/>
            <person name="Broberg A."/>
            <person name="Canback B."/>
            <person name="Coutinho P.M."/>
            <person name="Cullen D."/>
            <person name="Dalman K."/>
            <person name="Deflorio G."/>
            <person name="van Diepen L.T."/>
            <person name="Dunand C."/>
            <person name="Duplessis S."/>
            <person name="Durling M."/>
            <person name="Gonthier P."/>
            <person name="Grimwood J."/>
            <person name="Fossdal C.G."/>
            <person name="Hansson D."/>
            <person name="Henrissat B."/>
            <person name="Hietala A."/>
            <person name="Himmelstrand K."/>
            <person name="Hoffmeister D."/>
            <person name="Hogberg N."/>
            <person name="James T.Y."/>
            <person name="Karlsson M."/>
            <person name="Kohler A."/>
            <person name="Kues U."/>
            <person name="Lee Y.H."/>
            <person name="Lin Y.C."/>
            <person name="Lind M."/>
            <person name="Lindquist E."/>
            <person name="Lombard V."/>
            <person name="Lucas S."/>
            <person name="Lunden K."/>
            <person name="Morin E."/>
            <person name="Murat C."/>
            <person name="Park J."/>
            <person name="Raffaello T."/>
            <person name="Rouze P."/>
            <person name="Salamov A."/>
            <person name="Schmutz J."/>
            <person name="Solheim H."/>
            <person name="Stahlberg J."/>
            <person name="Velez H."/>
            <person name="de Vries R.P."/>
            <person name="Wiebenga A."/>
            <person name="Woodward S."/>
            <person name="Yakovlev I."/>
            <person name="Garbelotto M."/>
            <person name="Martin F."/>
            <person name="Grigoriev I.V."/>
            <person name="Stenlid J."/>
        </authorList>
    </citation>
    <scope>NUCLEOTIDE SEQUENCE [LARGE SCALE GENOMIC DNA]</scope>
    <source>
        <strain evidence="2 3">TC 32-1</strain>
    </source>
</reference>
<dbReference type="STRING" id="747525.W4KGM5"/>
<dbReference type="Gene3D" id="3.30.710.10">
    <property type="entry name" value="Potassium Channel Kv1.1, Chain A"/>
    <property type="match status" value="1"/>
</dbReference>